<evidence type="ECO:0000313" key="19">
    <source>
        <dbReference type="Proteomes" id="UP000476176"/>
    </source>
</evidence>
<evidence type="ECO:0000313" key="15">
    <source>
        <dbReference type="Proteomes" id="UP000440367"/>
    </source>
</evidence>
<evidence type="ECO:0008006" key="22">
    <source>
        <dbReference type="Google" id="ProtNLM"/>
    </source>
</evidence>
<keyword evidence="1" id="KW-0732">Signal</keyword>
<protein>
    <recommendedName>
        <fullName evidence="22">Bifunctional inhibitor/plant lipid transfer protein/seed storage helical domain-containing protein</fullName>
    </recommendedName>
</protein>
<dbReference type="EMBL" id="QXGE01001072">
    <property type="protein sequence ID" value="KAE9298296.1"/>
    <property type="molecule type" value="Genomic_DNA"/>
</dbReference>
<evidence type="ECO:0000313" key="20">
    <source>
        <dbReference type="Proteomes" id="UP000486351"/>
    </source>
</evidence>
<feature type="chain" id="PRO_5036379434" description="Bifunctional inhibitor/plant lipid transfer protein/seed storage helical domain-containing protein" evidence="1">
    <location>
        <begin position="17"/>
        <end position="64"/>
    </location>
</feature>
<dbReference type="EMBL" id="QXFY01000270">
    <property type="protein sequence ID" value="KAE9349820.1"/>
    <property type="molecule type" value="Genomic_DNA"/>
</dbReference>
<dbReference type="EMBL" id="QXFW01000157">
    <property type="protein sequence ID" value="KAE9022650.1"/>
    <property type="molecule type" value="Genomic_DNA"/>
</dbReference>
<feature type="signal peptide" evidence="1">
    <location>
        <begin position="1"/>
        <end position="16"/>
    </location>
</feature>
<evidence type="ECO:0000313" key="4">
    <source>
        <dbReference type="EMBL" id="KAE9081602.1"/>
    </source>
</evidence>
<keyword evidence="13" id="KW-1185">Reference proteome</keyword>
<evidence type="ECO:0000313" key="12">
    <source>
        <dbReference type="Proteomes" id="UP000429523"/>
    </source>
</evidence>
<dbReference type="Proteomes" id="UP000488956">
    <property type="component" value="Unassembled WGS sequence"/>
</dbReference>
<dbReference type="Proteomes" id="UP000433483">
    <property type="component" value="Unassembled WGS sequence"/>
</dbReference>
<dbReference type="Proteomes" id="UP000440367">
    <property type="component" value="Unassembled WGS sequence"/>
</dbReference>
<dbReference type="AlphaFoldDB" id="A0A6A3F964"/>
<dbReference type="EMBL" id="QXGF01000377">
    <property type="protein sequence ID" value="KAE8941186.1"/>
    <property type="molecule type" value="Genomic_DNA"/>
</dbReference>
<dbReference type="Proteomes" id="UP000437068">
    <property type="component" value="Unassembled WGS sequence"/>
</dbReference>
<dbReference type="Proteomes" id="UP000440732">
    <property type="component" value="Unassembled WGS sequence"/>
</dbReference>
<dbReference type="EMBL" id="QXGA01003588">
    <property type="protein sequence ID" value="KAE9081602.1"/>
    <property type="molecule type" value="Genomic_DNA"/>
</dbReference>
<evidence type="ECO:0000313" key="8">
    <source>
        <dbReference type="EMBL" id="KAE9210533.1"/>
    </source>
</evidence>
<comment type="caution">
    <text evidence="2">The sequence shown here is derived from an EMBL/GenBank/DDBJ whole genome shotgun (WGS) entry which is preliminary data.</text>
</comment>
<organism evidence="2 12">
    <name type="scientific">Phytophthora fragariae</name>
    <dbReference type="NCBI Taxonomy" id="53985"/>
    <lineage>
        <taxon>Eukaryota</taxon>
        <taxon>Sar</taxon>
        <taxon>Stramenopiles</taxon>
        <taxon>Oomycota</taxon>
        <taxon>Peronosporomycetes</taxon>
        <taxon>Peronosporales</taxon>
        <taxon>Peronosporaceae</taxon>
        <taxon>Phytophthora</taxon>
    </lineage>
</organism>
<evidence type="ECO:0000313" key="16">
    <source>
        <dbReference type="Proteomes" id="UP000440732"/>
    </source>
</evidence>
<evidence type="ECO:0000313" key="17">
    <source>
        <dbReference type="Proteomes" id="UP000441208"/>
    </source>
</evidence>
<dbReference type="Proteomes" id="UP000429523">
    <property type="component" value="Unassembled WGS sequence"/>
</dbReference>
<evidence type="ECO:0000313" key="7">
    <source>
        <dbReference type="EMBL" id="KAE9185327.1"/>
    </source>
</evidence>
<sequence length="64" mass="6966">MRWYCVVAVMSTATLAHESSCCRIVPQYTEYYPPRSTRGTGPSCSNEAARLLAGRCGRAASHPS</sequence>
<dbReference type="Proteomes" id="UP000486351">
    <property type="component" value="Unassembled WGS sequence"/>
</dbReference>
<dbReference type="EMBL" id="QXFZ01000389">
    <property type="protein sequence ID" value="KAE9118384.1"/>
    <property type="molecule type" value="Genomic_DNA"/>
</dbReference>
<evidence type="ECO:0000313" key="3">
    <source>
        <dbReference type="EMBL" id="KAE9022650.1"/>
    </source>
</evidence>
<accession>A0A6A3F964</accession>
<evidence type="ECO:0000313" key="9">
    <source>
        <dbReference type="EMBL" id="KAE9250919.1"/>
    </source>
</evidence>
<dbReference type="Proteomes" id="UP000476176">
    <property type="component" value="Unassembled WGS sequence"/>
</dbReference>
<evidence type="ECO:0000313" key="2">
    <source>
        <dbReference type="EMBL" id="KAE8941186.1"/>
    </source>
</evidence>
<reference evidence="12 13" key="1">
    <citation type="submission" date="2018-08" db="EMBL/GenBank/DDBJ databases">
        <title>Genomic investigation of the strawberry pathogen Phytophthora fragariae indicates pathogenicity is determined by transcriptional variation in three key races.</title>
        <authorList>
            <person name="Adams T.M."/>
            <person name="Armitage A.D."/>
            <person name="Sobczyk M.K."/>
            <person name="Bates H.J."/>
            <person name="Dunwell J.M."/>
            <person name="Nellist C.F."/>
            <person name="Harrison R.J."/>
        </authorList>
    </citation>
    <scope>NUCLEOTIDE SEQUENCE [LARGE SCALE GENOMIC DNA]</scope>
    <source>
        <strain evidence="10 14">A4</strain>
        <strain evidence="9 15">BC-1</strain>
        <strain evidence="7 19">BC-23</strain>
        <strain evidence="8 13">NOV-27</strain>
        <strain evidence="4 16">NOV-5</strain>
        <strain evidence="5 17">NOV-71</strain>
        <strain evidence="11 20">NOV-77</strain>
        <strain evidence="2 12">NOV-9</strain>
        <strain evidence="6 21">ONT-3</strain>
        <strain evidence="3 18">SCRP245</strain>
    </source>
</reference>
<dbReference type="Proteomes" id="UP000460718">
    <property type="component" value="Unassembled WGS sequence"/>
</dbReference>
<dbReference type="EMBL" id="QXGD01000141">
    <property type="protein sequence ID" value="KAE9250919.1"/>
    <property type="molecule type" value="Genomic_DNA"/>
</dbReference>
<dbReference type="EMBL" id="QXFX01000288">
    <property type="protein sequence ID" value="KAE9121874.1"/>
    <property type="molecule type" value="Genomic_DNA"/>
</dbReference>
<evidence type="ECO:0000256" key="1">
    <source>
        <dbReference type="SAM" id="SignalP"/>
    </source>
</evidence>
<dbReference type="OrthoDB" id="10295035at2759"/>
<evidence type="ECO:0000313" key="21">
    <source>
        <dbReference type="Proteomes" id="UP000488956"/>
    </source>
</evidence>
<evidence type="ECO:0000313" key="5">
    <source>
        <dbReference type="EMBL" id="KAE9118384.1"/>
    </source>
</evidence>
<evidence type="ECO:0000313" key="10">
    <source>
        <dbReference type="EMBL" id="KAE9298296.1"/>
    </source>
</evidence>
<evidence type="ECO:0000313" key="13">
    <source>
        <dbReference type="Proteomes" id="UP000433483"/>
    </source>
</evidence>
<proteinExistence type="predicted"/>
<evidence type="ECO:0000313" key="11">
    <source>
        <dbReference type="EMBL" id="KAE9349820.1"/>
    </source>
</evidence>
<dbReference type="EMBL" id="QXGC01002497">
    <property type="protein sequence ID" value="KAE9185327.1"/>
    <property type="molecule type" value="Genomic_DNA"/>
</dbReference>
<evidence type="ECO:0000313" key="6">
    <source>
        <dbReference type="EMBL" id="KAE9121874.1"/>
    </source>
</evidence>
<evidence type="ECO:0000313" key="14">
    <source>
        <dbReference type="Proteomes" id="UP000437068"/>
    </source>
</evidence>
<name>A0A6A3F964_9STRA</name>
<dbReference type="Proteomes" id="UP000441208">
    <property type="component" value="Unassembled WGS sequence"/>
</dbReference>
<dbReference type="EMBL" id="QXGB01000566">
    <property type="protein sequence ID" value="KAE9210533.1"/>
    <property type="molecule type" value="Genomic_DNA"/>
</dbReference>
<evidence type="ECO:0000313" key="18">
    <source>
        <dbReference type="Proteomes" id="UP000460718"/>
    </source>
</evidence>
<gene>
    <name evidence="10" type="ORF">PF001_g15996</name>
    <name evidence="9" type="ORF">PF002_g4547</name>
    <name evidence="7" type="ORF">PF004_g23392</name>
    <name evidence="8" type="ORF">PF005_g11373</name>
    <name evidence="4" type="ORF">PF006_g27081</name>
    <name evidence="5" type="ORF">PF007_g8953</name>
    <name evidence="11" type="ORF">PF008_g6729</name>
    <name evidence="2" type="ORF">PF009_g9025</name>
    <name evidence="6" type="ORF">PF010_g6937</name>
    <name evidence="3" type="ORF">PF011_g4355</name>
</gene>